<keyword evidence="6 7" id="KW-0131">Cell cycle</keyword>
<keyword evidence="2 7" id="KW-0132">Cell division</keyword>
<feature type="transmembrane region" description="Helical" evidence="7">
    <location>
        <begin position="38"/>
        <end position="56"/>
    </location>
</feature>
<reference evidence="13 14" key="2">
    <citation type="submission" date="2019-08" db="EMBL/GenBank/DDBJ databases">
        <title>Bacillus genomes from the desert of Cuatro Cienegas, Coahuila.</title>
        <authorList>
            <person name="Olmedo-Alvarez G."/>
        </authorList>
    </citation>
    <scope>NUCLEOTIDE SEQUENCE [LARGE SCALE GENOMIC DNA]</scope>
    <source>
        <strain evidence="10 13">CH88_3T</strain>
        <strain evidence="11 14">CH98b_3T</strain>
    </source>
</reference>
<protein>
    <recommendedName>
        <fullName evidence="7 8">Cell division protein FtsL</fullName>
    </recommendedName>
</protein>
<comment type="subcellular location">
    <subcellularLocation>
        <location evidence="7">Cell membrane</location>
        <topology evidence="7">Single-pass type II membrane protein</topology>
    </subcellularLocation>
    <text evidence="7">Localizes to the division septum where it forms a ring structure.</text>
</comment>
<dbReference type="NCBIfam" id="TIGR02209">
    <property type="entry name" value="ftsL_broad"/>
    <property type="match status" value="1"/>
</dbReference>
<accession>A0A1Y0CLU3</accession>
<keyword evidence="1 7" id="KW-1003">Cell membrane</keyword>
<dbReference type="InterPro" id="IPR007060">
    <property type="entry name" value="FtsL/DivIC"/>
</dbReference>
<dbReference type="Proteomes" id="UP000195573">
    <property type="component" value="Chromosome"/>
</dbReference>
<dbReference type="KEGG" id="bhk:B4U37_09450"/>
<evidence type="ECO:0000313" key="11">
    <source>
        <dbReference type="EMBL" id="TYS72751.1"/>
    </source>
</evidence>
<evidence type="ECO:0000256" key="2">
    <source>
        <dbReference type="ARBA" id="ARBA00022618"/>
    </source>
</evidence>
<organism evidence="11 14">
    <name type="scientific">Sutcliffiella horikoshii</name>
    <dbReference type="NCBI Taxonomy" id="79883"/>
    <lineage>
        <taxon>Bacteria</taxon>
        <taxon>Bacillati</taxon>
        <taxon>Bacillota</taxon>
        <taxon>Bacilli</taxon>
        <taxon>Bacillales</taxon>
        <taxon>Bacillaceae</taxon>
        <taxon>Sutcliffiella</taxon>
    </lineage>
</organism>
<keyword evidence="3 7" id="KW-0812">Transmembrane</keyword>
<dbReference type="GeneID" id="96738646"/>
<dbReference type="AlphaFoldDB" id="A0A1Y0CLU3"/>
<dbReference type="EMBL" id="VTET01000003">
    <property type="protein sequence ID" value="TYS72751.1"/>
    <property type="molecule type" value="Genomic_DNA"/>
</dbReference>
<evidence type="ECO:0000313" key="14">
    <source>
        <dbReference type="Proteomes" id="UP000324517"/>
    </source>
</evidence>
<evidence type="ECO:0000256" key="6">
    <source>
        <dbReference type="ARBA" id="ARBA00023306"/>
    </source>
</evidence>
<dbReference type="InterPro" id="IPR011922">
    <property type="entry name" value="Cell_div_FtsL"/>
</dbReference>
<dbReference type="Proteomes" id="UP000324517">
    <property type="component" value="Unassembled WGS sequence"/>
</dbReference>
<evidence type="ECO:0000313" key="9">
    <source>
        <dbReference type="EMBL" id="ART76251.1"/>
    </source>
</evidence>
<name>A0A1Y0CLU3_9BACI</name>
<comment type="function">
    <text evidence="7">Essential cell division protein.</text>
</comment>
<keyword evidence="4 7" id="KW-1133">Transmembrane helix</keyword>
<evidence type="ECO:0000256" key="4">
    <source>
        <dbReference type="ARBA" id="ARBA00022989"/>
    </source>
</evidence>
<dbReference type="Proteomes" id="UP000323393">
    <property type="component" value="Unassembled WGS sequence"/>
</dbReference>
<keyword evidence="5 7" id="KW-0472">Membrane</keyword>
<dbReference type="RefSeq" id="WP_010193053.1">
    <property type="nucleotide sequence ID" value="NZ_CP020880.1"/>
</dbReference>
<dbReference type="EMBL" id="VTEU01000001">
    <property type="protein sequence ID" value="TYS61510.1"/>
    <property type="molecule type" value="Genomic_DNA"/>
</dbReference>
<comment type="similarity">
    <text evidence="7">Belongs to the FtsL family.</text>
</comment>
<reference evidence="9 12" key="1">
    <citation type="submission" date="2017-04" db="EMBL/GenBank/DDBJ databases">
        <title>Complete Genome Sequence of the Bacillus horikoshii 20a strain from Cuatro Cienegas, Coahuila, Mexico.</title>
        <authorList>
            <person name="Zarza E."/>
            <person name="Alcaraz L.D."/>
            <person name="Aguilar-Salinas B."/>
            <person name="Islas A."/>
            <person name="Olmedo-Alvarez G."/>
        </authorList>
    </citation>
    <scope>NUCLEOTIDE SEQUENCE [LARGE SCALE GENOMIC DNA]</scope>
    <source>
        <strain evidence="9 12">20a</strain>
    </source>
</reference>
<keyword evidence="12" id="KW-1185">Reference proteome</keyword>
<evidence type="ECO:0000256" key="3">
    <source>
        <dbReference type="ARBA" id="ARBA00022692"/>
    </source>
</evidence>
<evidence type="ECO:0000313" key="10">
    <source>
        <dbReference type="EMBL" id="TYS61510.1"/>
    </source>
</evidence>
<proteinExistence type="inferred from homology"/>
<dbReference type="EMBL" id="CP020880">
    <property type="protein sequence ID" value="ART76251.1"/>
    <property type="molecule type" value="Genomic_DNA"/>
</dbReference>
<evidence type="ECO:0000313" key="13">
    <source>
        <dbReference type="Proteomes" id="UP000323393"/>
    </source>
</evidence>
<evidence type="ECO:0000313" key="12">
    <source>
        <dbReference type="Proteomes" id="UP000195573"/>
    </source>
</evidence>
<evidence type="ECO:0000256" key="8">
    <source>
        <dbReference type="NCBIfam" id="TIGR02209"/>
    </source>
</evidence>
<dbReference type="GO" id="GO:0005886">
    <property type="term" value="C:plasma membrane"/>
    <property type="evidence" value="ECO:0007669"/>
    <property type="project" value="UniProtKB-SubCell"/>
</dbReference>
<dbReference type="GO" id="GO:0043093">
    <property type="term" value="P:FtsZ-dependent cytokinesis"/>
    <property type="evidence" value="ECO:0007669"/>
    <property type="project" value="UniProtKB-UniRule"/>
</dbReference>
<dbReference type="HAMAP" id="MF_00910">
    <property type="entry name" value="FtsL"/>
    <property type="match status" value="1"/>
</dbReference>
<dbReference type="OrthoDB" id="14664at2"/>
<evidence type="ECO:0000256" key="1">
    <source>
        <dbReference type="ARBA" id="ARBA00022475"/>
    </source>
</evidence>
<gene>
    <name evidence="7 11" type="primary">ftsL</name>
    <name evidence="9" type="ORF">B4U37_09450</name>
    <name evidence="10" type="ORF">FZC74_04315</name>
    <name evidence="11" type="ORF">FZC75_06650</name>
</gene>
<dbReference type="Pfam" id="PF04977">
    <property type="entry name" value="DivIC"/>
    <property type="match status" value="1"/>
</dbReference>
<dbReference type="GO" id="GO:0032153">
    <property type="term" value="C:cell division site"/>
    <property type="evidence" value="ECO:0007669"/>
    <property type="project" value="UniProtKB-UniRule"/>
</dbReference>
<evidence type="ECO:0000256" key="5">
    <source>
        <dbReference type="ARBA" id="ARBA00023136"/>
    </source>
</evidence>
<sequence>MSNLAHKIQRQHEERIQQSPKRQLVVKKRSKITLGEKILGYMFIGMLAFGSIHVITNHVNIYHVNSEIQTLEGSIESQLKENRELELRVAEESSYEVILEKAKNLGLTLNENNVKNVGN</sequence>
<evidence type="ECO:0000256" key="7">
    <source>
        <dbReference type="HAMAP-Rule" id="MF_00910"/>
    </source>
</evidence>